<evidence type="ECO:0000256" key="1">
    <source>
        <dbReference type="ARBA" id="ARBA00010552"/>
    </source>
</evidence>
<comment type="similarity">
    <text evidence="1">Belongs to the RutC family.</text>
</comment>
<dbReference type="OrthoDB" id="9799840at2"/>
<name>A0A3P1BN51_9BACT</name>
<evidence type="ECO:0000313" key="4">
    <source>
        <dbReference type="Proteomes" id="UP000271925"/>
    </source>
</evidence>
<dbReference type="GO" id="GO:0005829">
    <property type="term" value="C:cytosol"/>
    <property type="evidence" value="ECO:0007669"/>
    <property type="project" value="TreeGrafter"/>
</dbReference>
<dbReference type="CDD" id="cd00448">
    <property type="entry name" value="YjgF_YER057c_UK114_family"/>
    <property type="match status" value="1"/>
</dbReference>
<proteinExistence type="inferred from homology"/>
<dbReference type="AlphaFoldDB" id="A0A3P1BN51"/>
<dbReference type="Pfam" id="PF01042">
    <property type="entry name" value="Ribonuc_L-PSP"/>
    <property type="match status" value="1"/>
</dbReference>
<evidence type="ECO:0000313" key="3">
    <source>
        <dbReference type="EMBL" id="RRB02236.1"/>
    </source>
</evidence>
<dbReference type="PANTHER" id="PTHR11803:SF58">
    <property type="entry name" value="PROTEIN HMF1-RELATED"/>
    <property type="match status" value="1"/>
</dbReference>
<evidence type="ECO:0000256" key="2">
    <source>
        <dbReference type="SAM" id="SignalP"/>
    </source>
</evidence>
<comment type="caution">
    <text evidence="3">The sequence shown here is derived from an EMBL/GenBank/DDBJ whole genome shotgun (WGS) entry which is preliminary data.</text>
</comment>
<dbReference type="PANTHER" id="PTHR11803">
    <property type="entry name" value="2-IMINOBUTANOATE/2-IMINOPROPANOATE DEAMINASE RIDA"/>
    <property type="match status" value="1"/>
</dbReference>
<feature type="chain" id="PRO_5017922494" evidence="2">
    <location>
        <begin position="23"/>
        <end position="147"/>
    </location>
</feature>
<dbReference type="Gene3D" id="3.30.1330.40">
    <property type="entry name" value="RutC-like"/>
    <property type="match status" value="1"/>
</dbReference>
<accession>A0A3P1BN51</accession>
<gene>
    <name evidence="3" type="ORF">EHT25_17285</name>
</gene>
<dbReference type="InterPro" id="IPR006175">
    <property type="entry name" value="YjgF/YER057c/UK114"/>
</dbReference>
<dbReference type="RefSeq" id="WP_124876399.1">
    <property type="nucleotide sequence ID" value="NZ_RQJO01000009.1"/>
</dbReference>
<reference evidence="3 4" key="1">
    <citation type="submission" date="2018-11" db="EMBL/GenBank/DDBJ databases">
        <authorList>
            <person name="Zhou Z."/>
            <person name="Wang G."/>
        </authorList>
    </citation>
    <scope>NUCLEOTIDE SEQUENCE [LARGE SCALE GENOMIC DNA]</scope>
    <source>
        <strain evidence="3 4">KCTC52004</strain>
    </source>
</reference>
<keyword evidence="2" id="KW-0732">Signal</keyword>
<dbReference type="GO" id="GO:0019239">
    <property type="term" value="F:deaminase activity"/>
    <property type="evidence" value="ECO:0007669"/>
    <property type="project" value="TreeGrafter"/>
</dbReference>
<organism evidence="3 4">
    <name type="scientific">Larkinella rosea</name>
    <dbReference type="NCBI Taxonomy" id="2025312"/>
    <lineage>
        <taxon>Bacteria</taxon>
        <taxon>Pseudomonadati</taxon>
        <taxon>Bacteroidota</taxon>
        <taxon>Cytophagia</taxon>
        <taxon>Cytophagales</taxon>
        <taxon>Spirosomataceae</taxon>
        <taxon>Larkinella</taxon>
    </lineage>
</organism>
<dbReference type="EMBL" id="RQJO01000009">
    <property type="protein sequence ID" value="RRB02236.1"/>
    <property type="molecule type" value="Genomic_DNA"/>
</dbReference>
<protein>
    <submittedName>
        <fullName evidence="3">RidA family protein</fullName>
    </submittedName>
</protein>
<dbReference type="Proteomes" id="UP000271925">
    <property type="component" value="Unassembled WGS sequence"/>
</dbReference>
<dbReference type="SUPFAM" id="SSF55298">
    <property type="entry name" value="YjgF-like"/>
    <property type="match status" value="1"/>
</dbReference>
<dbReference type="InterPro" id="IPR035959">
    <property type="entry name" value="RutC-like_sf"/>
</dbReference>
<feature type="signal peptide" evidence="2">
    <location>
        <begin position="1"/>
        <end position="22"/>
    </location>
</feature>
<sequence>MEKRILFTLAVLLIAVFNGVYAQSGQNAIEKQKFHFGKTGEDGAGYSQAVKVGKTIYISGTVGVGDAATALTNVYNGLQKTLAFYGATFQNVVKENLYTTNIEEMKKHNDIRKKYYNNDFPAATWVQIQRLYMETALVEVELVAVLP</sequence>
<keyword evidence="4" id="KW-1185">Reference proteome</keyword>